<gene>
    <name evidence="1" type="ORF">LX66_1914</name>
</gene>
<evidence type="ECO:0008006" key="3">
    <source>
        <dbReference type="Google" id="ProtNLM"/>
    </source>
</evidence>
<evidence type="ECO:0000313" key="1">
    <source>
        <dbReference type="EMBL" id="TWI87843.1"/>
    </source>
</evidence>
<reference evidence="1 2" key="1">
    <citation type="journal article" date="2013" name="Stand. Genomic Sci.">
        <title>Genomic Encyclopedia of Type Strains, Phase I: The one thousand microbial genomes (KMG-I) project.</title>
        <authorList>
            <person name="Kyrpides N.C."/>
            <person name="Woyke T."/>
            <person name="Eisen J.A."/>
            <person name="Garrity G."/>
            <person name="Lilburn T.G."/>
            <person name="Beck B.J."/>
            <person name="Whitman W.B."/>
            <person name="Hugenholtz P."/>
            <person name="Klenk H.P."/>
        </authorList>
    </citation>
    <scope>NUCLEOTIDE SEQUENCE [LARGE SCALE GENOMIC DNA]</scope>
    <source>
        <strain evidence="1 2">DSM 13484</strain>
    </source>
</reference>
<organism evidence="1 2">
    <name type="scientific">Chitinophaga japonensis</name>
    <name type="common">Flexibacter japonensis</name>
    <dbReference type="NCBI Taxonomy" id="104662"/>
    <lineage>
        <taxon>Bacteria</taxon>
        <taxon>Pseudomonadati</taxon>
        <taxon>Bacteroidota</taxon>
        <taxon>Chitinophagia</taxon>
        <taxon>Chitinophagales</taxon>
        <taxon>Chitinophagaceae</taxon>
        <taxon>Chitinophaga</taxon>
    </lineage>
</organism>
<comment type="caution">
    <text evidence="1">The sequence shown here is derived from an EMBL/GenBank/DDBJ whole genome shotgun (WGS) entry which is preliminary data.</text>
</comment>
<name>A0A562T361_CHIJA</name>
<dbReference type="AlphaFoldDB" id="A0A562T361"/>
<dbReference type="Proteomes" id="UP000316778">
    <property type="component" value="Unassembled WGS sequence"/>
</dbReference>
<sequence>MIRKMMLILFIVTAGWIKSWGQAHEIAVLLLNVEKLSQFKQILDDLKTSYRVLSNGYGAIKDISEGNFKLHKLFLDGLMEVSPAVRKYRKIPLTIDYQIQLIKEYRNAYKQFRSSGQFNPGELVYLGQVYDNLFKLSLRNLDELILVTTNGDLRMSDDERIQAIDRICTDMEDKLLFLRDFNQSTSILSLQRARAQRELDVLSTMHGIEE</sequence>
<accession>A0A562T361</accession>
<evidence type="ECO:0000313" key="2">
    <source>
        <dbReference type="Proteomes" id="UP000316778"/>
    </source>
</evidence>
<protein>
    <recommendedName>
        <fullName evidence="3">TerB family tellurite resistance protein</fullName>
    </recommendedName>
</protein>
<proteinExistence type="predicted"/>
<keyword evidence="2" id="KW-1185">Reference proteome</keyword>
<dbReference type="EMBL" id="VLLG01000003">
    <property type="protein sequence ID" value="TWI87843.1"/>
    <property type="molecule type" value="Genomic_DNA"/>
</dbReference>